<organism evidence="5">
    <name type="scientific">viral metagenome</name>
    <dbReference type="NCBI Taxonomy" id="1070528"/>
    <lineage>
        <taxon>unclassified sequences</taxon>
        <taxon>metagenomes</taxon>
        <taxon>organismal metagenomes</taxon>
    </lineage>
</organism>
<dbReference type="InterPro" id="IPR027417">
    <property type="entry name" value="P-loop_NTPase"/>
</dbReference>
<keyword evidence="3" id="KW-0067">ATP-binding</keyword>
<evidence type="ECO:0000256" key="2">
    <source>
        <dbReference type="ARBA" id="ARBA00022801"/>
    </source>
</evidence>
<dbReference type="Gene3D" id="3.40.50.300">
    <property type="entry name" value="P-loop containing nucleotide triphosphate hydrolases"/>
    <property type="match status" value="1"/>
</dbReference>
<feature type="domain" description="SF3 helicase" evidence="4">
    <location>
        <begin position="590"/>
        <end position="751"/>
    </location>
</feature>
<dbReference type="InterPro" id="IPR014818">
    <property type="entry name" value="Phage/plasmid_primase_P4_C"/>
</dbReference>
<dbReference type="InterPro" id="IPR006500">
    <property type="entry name" value="Helicase_put_C_phage/plasmid"/>
</dbReference>
<keyword evidence="1" id="KW-0547">Nucleotide-binding</keyword>
<dbReference type="PANTHER" id="PTHR35372:SF2">
    <property type="entry name" value="SF3 HELICASE DOMAIN-CONTAINING PROTEIN"/>
    <property type="match status" value="1"/>
</dbReference>
<dbReference type="PROSITE" id="PS51206">
    <property type="entry name" value="SF3_HELICASE_1"/>
    <property type="match status" value="1"/>
</dbReference>
<dbReference type="InterPro" id="IPR014819">
    <property type="entry name" value="PriCT_2"/>
</dbReference>
<dbReference type="NCBIfam" id="TIGR01613">
    <property type="entry name" value="primase_Cterm"/>
    <property type="match status" value="1"/>
</dbReference>
<dbReference type="GO" id="GO:0016817">
    <property type="term" value="F:hydrolase activity, acting on acid anhydrides"/>
    <property type="evidence" value="ECO:0007669"/>
    <property type="project" value="InterPro"/>
</dbReference>
<evidence type="ECO:0000256" key="3">
    <source>
        <dbReference type="ARBA" id="ARBA00022840"/>
    </source>
</evidence>
<dbReference type="InterPro" id="IPR051620">
    <property type="entry name" value="ORF904-like_C"/>
</dbReference>
<dbReference type="Pfam" id="PF08707">
    <property type="entry name" value="PriCT_2"/>
    <property type="match status" value="1"/>
</dbReference>
<evidence type="ECO:0000259" key="4">
    <source>
        <dbReference type="PROSITE" id="PS51206"/>
    </source>
</evidence>
<sequence length="886" mass="102526">MNAYLASRQSQEKGECTHTRIGSKEHGVFGGSYHIEDDESFFQVYYKHVFVDGNKEYLTERQRECGPIGIDVDFRYTDAKRAYTQEHVLDFIDILVSELHKIFTIHKDFPIYLFEKSDISVTQASVVKDGIHFIVGLNVDMAGKTMLRNRMLKKMDVWSNLQSQLTNDWESVLDENVFKGSTAWQLYGSRKPGCEAYKLTKVYTCRKESEDYELHCSLGDSFPLETELYKLSIRNLENETPVVKEAFKHEYEGSKQRKRIRVVTEPVASTEITTHAMLNNAIERFLAALEPNDYRLNEAHQYVMCLPAPYYDDRDKWIRVGWALRHTDQRLFLSWVKFSSQSAKFSFADLSSLRDSWDRSWDRRAGSDVVTIRSIMFWARTDNEVGYELVKAKSVDLAVEDAIKDDSCTEFDIATILYQLYKDAFVCVDIRSARWFQYTNQRWMATDSGTELRKHITSVKGIFGIFSQKTKQCVDTTYPIDDERTTNRDKKIKRITSITKILKKNGDKIMHEASHIFYVKNFMNLLDSKDHLLCFTNGVVDFKEKRFREGHPEDYTYKCTNIGYTPLHQLDQTVVGEVITFMNQLFPDKELCDYMWDHAASVLYGKNMNQTFNIYIGTGRNGKSKFVELMSSILGDYKATIPVSLITKQRVNIGGASPEVAGLVGIRYAVMQESSVNDRINEGPMKELTGGDAIQCRALYQEPITFIPQFKLVMPTNNLPNIESKDEGTWRRIRACEFKSQFKEEPDPTSKYQFPVDKNLDRKFESWKVAFMSLLVDRTYTTLGHVTDCKMVMMHSERYRKDQDGLASFVHDFVQLNPSGKIMVADLLAVFKDHWKMMYGNNVPNGKVLLDFIKKLYAENTSVVFGSTVWRGIKLMKDEVETMDEI</sequence>
<accession>A0A6C0AI60</accession>
<dbReference type="InterPro" id="IPR045455">
    <property type="entry name" value="NrS-1_pol-like_helicase"/>
</dbReference>
<dbReference type="AlphaFoldDB" id="A0A6C0AI60"/>
<dbReference type="Pfam" id="PF23162">
    <property type="entry name" value="AEP_C962R"/>
    <property type="match status" value="1"/>
</dbReference>
<reference evidence="5" key="1">
    <citation type="journal article" date="2020" name="Nature">
        <title>Giant virus diversity and host interactions through global metagenomics.</title>
        <authorList>
            <person name="Schulz F."/>
            <person name="Roux S."/>
            <person name="Paez-Espino D."/>
            <person name="Jungbluth S."/>
            <person name="Walsh D.A."/>
            <person name="Denef V.J."/>
            <person name="McMahon K.D."/>
            <person name="Konstantinidis K.T."/>
            <person name="Eloe-Fadrosh E.A."/>
            <person name="Kyrpides N.C."/>
            <person name="Woyke T."/>
        </authorList>
    </citation>
    <scope>NUCLEOTIDE SEQUENCE</scope>
    <source>
        <strain evidence="5">GVMAG-S-1035118-87</strain>
    </source>
</reference>
<proteinExistence type="predicted"/>
<dbReference type="PANTHER" id="PTHR35372">
    <property type="entry name" value="ATP BINDING PROTEIN-RELATED"/>
    <property type="match status" value="1"/>
</dbReference>
<evidence type="ECO:0000256" key="1">
    <source>
        <dbReference type="ARBA" id="ARBA00022741"/>
    </source>
</evidence>
<evidence type="ECO:0000313" key="5">
    <source>
        <dbReference type="EMBL" id="QHS79055.1"/>
    </source>
</evidence>
<dbReference type="InterPro" id="IPR056443">
    <property type="entry name" value="AEP_C962R"/>
</dbReference>
<dbReference type="GO" id="GO:0005524">
    <property type="term" value="F:ATP binding"/>
    <property type="evidence" value="ECO:0007669"/>
    <property type="project" value="UniProtKB-KW"/>
</dbReference>
<dbReference type="Pfam" id="PF08706">
    <property type="entry name" value="D5_N"/>
    <property type="match status" value="1"/>
</dbReference>
<protein>
    <recommendedName>
        <fullName evidence="4">SF3 helicase domain-containing protein</fullName>
    </recommendedName>
</protein>
<dbReference type="InterPro" id="IPR014015">
    <property type="entry name" value="Helicase_SF3_DNA-vir"/>
</dbReference>
<keyword evidence="2" id="KW-0378">Hydrolase</keyword>
<dbReference type="Pfam" id="PF19263">
    <property type="entry name" value="DUF5906"/>
    <property type="match status" value="1"/>
</dbReference>
<dbReference type="EMBL" id="MN740625">
    <property type="protein sequence ID" value="QHS79055.1"/>
    <property type="molecule type" value="Genomic_DNA"/>
</dbReference>
<name>A0A6C0AI60_9ZZZZ</name>